<gene>
    <name evidence="2" type="ORF">FBUS_06278</name>
</gene>
<sequence length="281" mass="32408">MDSHRGARVSNIVEMLKPYSYEVLCNIDAFILVFCSVGLWLSSVPHIVHSLRMIQDSSTKEVFFQQPSSVMDYQNDSYGALLSSHSSNPATLIFLYAKWDADSRHSRSAVRDVNEFSPLEVCALSCWRNECSSEAKVNRYPELRVHIKDFGHLTYRGHFVPVHISNFVSYSLRPIIFVNSEEELSRVVLTHKFTIVNHWTDINWKSAEHKGFYAAALRFPEQFLLKKTLEFSGIDLRKDLVFVVATFRRRGKHENHTNIQGSPLRRFFLTIYAHCENSVSA</sequence>
<evidence type="ECO:0000313" key="2">
    <source>
        <dbReference type="EMBL" id="KAA0194339.1"/>
    </source>
</evidence>
<protein>
    <submittedName>
        <fullName evidence="2">Uncharacterized protein</fullName>
    </submittedName>
</protein>
<keyword evidence="1" id="KW-1133">Transmembrane helix</keyword>
<organism evidence="2 3">
    <name type="scientific">Fasciolopsis buskii</name>
    <dbReference type="NCBI Taxonomy" id="27845"/>
    <lineage>
        <taxon>Eukaryota</taxon>
        <taxon>Metazoa</taxon>
        <taxon>Spiralia</taxon>
        <taxon>Lophotrochozoa</taxon>
        <taxon>Platyhelminthes</taxon>
        <taxon>Trematoda</taxon>
        <taxon>Digenea</taxon>
        <taxon>Plagiorchiida</taxon>
        <taxon>Echinostomata</taxon>
        <taxon>Echinostomatoidea</taxon>
        <taxon>Fasciolidae</taxon>
        <taxon>Fasciolopsis</taxon>
    </lineage>
</organism>
<dbReference type="OrthoDB" id="1910803at2759"/>
<keyword evidence="1" id="KW-0472">Membrane</keyword>
<reference evidence="2" key="1">
    <citation type="submission" date="2019-05" db="EMBL/GenBank/DDBJ databases">
        <title>Annotation for the trematode Fasciolopsis buski.</title>
        <authorList>
            <person name="Choi Y.-J."/>
        </authorList>
    </citation>
    <scope>NUCLEOTIDE SEQUENCE</scope>
    <source>
        <strain evidence="2">HT</strain>
        <tissue evidence="2">Whole worm</tissue>
    </source>
</reference>
<name>A0A8E0RUR7_9TREM</name>
<comment type="caution">
    <text evidence="2">The sequence shown here is derived from an EMBL/GenBank/DDBJ whole genome shotgun (WGS) entry which is preliminary data.</text>
</comment>
<dbReference type="PANTHER" id="PTHR46497">
    <property type="entry name" value="THIOREDOXIN DOMAIN-CONTAINING PROTEIN 11"/>
    <property type="match status" value="1"/>
</dbReference>
<keyword evidence="3" id="KW-1185">Reference proteome</keyword>
<dbReference type="Proteomes" id="UP000728185">
    <property type="component" value="Unassembled WGS sequence"/>
</dbReference>
<proteinExistence type="predicted"/>
<dbReference type="AlphaFoldDB" id="A0A8E0RUR7"/>
<keyword evidence="1" id="KW-0812">Transmembrane</keyword>
<dbReference type="PANTHER" id="PTHR46497:SF1">
    <property type="entry name" value="THIOREDOXIN DOMAIN-CONTAINING PROTEIN 11"/>
    <property type="match status" value="1"/>
</dbReference>
<dbReference type="EMBL" id="LUCM01004441">
    <property type="protein sequence ID" value="KAA0194339.1"/>
    <property type="molecule type" value="Genomic_DNA"/>
</dbReference>
<accession>A0A8E0RUR7</accession>
<evidence type="ECO:0000313" key="3">
    <source>
        <dbReference type="Proteomes" id="UP000728185"/>
    </source>
</evidence>
<dbReference type="InterPro" id="IPR052792">
    <property type="entry name" value="Thioredoxin_dom-contain_11"/>
</dbReference>
<feature type="transmembrane region" description="Helical" evidence="1">
    <location>
        <begin position="21"/>
        <end position="41"/>
    </location>
</feature>
<evidence type="ECO:0000256" key="1">
    <source>
        <dbReference type="SAM" id="Phobius"/>
    </source>
</evidence>